<name>A0A2S8GB14_9BACT</name>
<dbReference type="Proteomes" id="UP000237819">
    <property type="component" value="Unassembled WGS sequence"/>
</dbReference>
<dbReference type="SUPFAM" id="SSF52540">
    <property type="entry name" value="P-loop containing nucleoside triphosphate hydrolases"/>
    <property type="match status" value="1"/>
</dbReference>
<feature type="coiled-coil region" evidence="1">
    <location>
        <begin position="53"/>
        <end position="256"/>
    </location>
</feature>
<dbReference type="PANTHER" id="PTHR45615:SF40">
    <property type="entry name" value="MYOSIN HEAVY CHAIN, NON-MUSCLE"/>
    <property type="match status" value="1"/>
</dbReference>
<sequence>MSKMLDALKRLQQQGAAPAAMPTINNTVGQIDAVREIASAVDEAVVETERRVREEYEQKIAERDLQLEQERKQLVGERDAEKQRLEAQLSQLQSQMQTRQSESVSQEKLQAELEAELKQLQAEAESRIRDEYERKISERDRQLAEQRELLEQELNAEKRTLETQLETLQSQIQAHLSDSVAHEELQSQLEAELKRHIAEADRLRQDDESRYRREQQQLEVRLQELDASHQKLMSESTSLSEQLRSKEAELADVQQAIQAAPVVDEEALRATLSAELVKQSQEFSRKEAELHAELAEARRMVESQQNDLAEIIRLRQEEKAKFEKARTAAAAPPPVKVPAPVEVAPSAPPAAPQAAKKELPSLLLRPFSSVPRSHLVSYEEQTLTDLQDARISERYERLAQATTTATSKLFLSADGGDDAHQAGFHTALAAAHADRRVLIIDGDVHGKQLSHRLGMRDSLGFYEVIRRETKWTERVVGLRCGEVDFLPAGRSLYTVSRSDLESAQAVWQELSDIWPVIILVGEHPGAVSTELYVVLCQSIYLTACLGRATKDDVKAASKRISSIGGRIEAAIAMNAKLK</sequence>
<feature type="coiled-coil region" evidence="1">
    <location>
        <begin position="287"/>
        <end position="321"/>
    </location>
</feature>
<dbReference type="Gene3D" id="3.40.50.300">
    <property type="entry name" value="P-loop containing nucleotide triphosphate hydrolases"/>
    <property type="match status" value="1"/>
</dbReference>
<dbReference type="AlphaFoldDB" id="A0A2S8GB14"/>
<dbReference type="RefSeq" id="WP_105339447.1">
    <property type="nucleotide sequence ID" value="NZ_PUHZ01000026.1"/>
</dbReference>
<keyword evidence="1" id="KW-0175">Coiled coil</keyword>
<dbReference type="GO" id="GO:0032982">
    <property type="term" value="C:myosin filament"/>
    <property type="evidence" value="ECO:0007669"/>
    <property type="project" value="TreeGrafter"/>
</dbReference>
<dbReference type="OrthoDB" id="230260at2"/>
<organism evidence="2 3">
    <name type="scientific">Blastopirellula marina</name>
    <dbReference type="NCBI Taxonomy" id="124"/>
    <lineage>
        <taxon>Bacteria</taxon>
        <taxon>Pseudomonadati</taxon>
        <taxon>Planctomycetota</taxon>
        <taxon>Planctomycetia</taxon>
        <taxon>Pirellulales</taxon>
        <taxon>Pirellulaceae</taxon>
        <taxon>Blastopirellula</taxon>
    </lineage>
</organism>
<dbReference type="GO" id="GO:0000146">
    <property type="term" value="F:microfilament motor activity"/>
    <property type="evidence" value="ECO:0007669"/>
    <property type="project" value="TreeGrafter"/>
</dbReference>
<dbReference type="InterPro" id="IPR027417">
    <property type="entry name" value="P-loop_NTPase"/>
</dbReference>
<proteinExistence type="predicted"/>
<comment type="caution">
    <text evidence="2">The sequence shown here is derived from an EMBL/GenBank/DDBJ whole genome shotgun (WGS) entry which is preliminary data.</text>
</comment>
<evidence type="ECO:0000256" key="1">
    <source>
        <dbReference type="SAM" id="Coils"/>
    </source>
</evidence>
<accession>A0A2S8GB14</accession>
<dbReference type="PANTHER" id="PTHR45615">
    <property type="entry name" value="MYOSIN HEAVY CHAIN, NON-MUSCLE"/>
    <property type="match status" value="1"/>
</dbReference>
<gene>
    <name evidence="2" type="ORF">C5Y93_31460</name>
</gene>
<dbReference type="GO" id="GO:0051015">
    <property type="term" value="F:actin filament binding"/>
    <property type="evidence" value="ECO:0007669"/>
    <property type="project" value="TreeGrafter"/>
</dbReference>
<reference evidence="2 3" key="1">
    <citation type="submission" date="2018-02" db="EMBL/GenBank/DDBJ databases">
        <title>Comparative genomes isolates from brazilian mangrove.</title>
        <authorList>
            <person name="Araujo J.E."/>
            <person name="Taketani R.G."/>
            <person name="Silva M.C.P."/>
            <person name="Loureco M.V."/>
            <person name="Andreote F.D."/>
        </authorList>
    </citation>
    <scope>NUCLEOTIDE SEQUENCE [LARGE SCALE GENOMIC DNA]</scope>
    <source>
        <strain evidence="2 3">Nap-Phe MGV</strain>
    </source>
</reference>
<dbReference type="GO" id="GO:0016460">
    <property type="term" value="C:myosin II complex"/>
    <property type="evidence" value="ECO:0007669"/>
    <property type="project" value="TreeGrafter"/>
</dbReference>
<evidence type="ECO:0000313" key="3">
    <source>
        <dbReference type="Proteomes" id="UP000237819"/>
    </source>
</evidence>
<dbReference type="EMBL" id="PUHZ01000026">
    <property type="protein sequence ID" value="PQO41623.1"/>
    <property type="molecule type" value="Genomic_DNA"/>
</dbReference>
<dbReference type="GO" id="GO:0005737">
    <property type="term" value="C:cytoplasm"/>
    <property type="evidence" value="ECO:0007669"/>
    <property type="project" value="TreeGrafter"/>
</dbReference>
<evidence type="ECO:0000313" key="2">
    <source>
        <dbReference type="EMBL" id="PQO41623.1"/>
    </source>
</evidence>
<protein>
    <submittedName>
        <fullName evidence="2">Uncharacterized protein</fullName>
    </submittedName>
</protein>